<reference evidence="1 2" key="1">
    <citation type="submission" date="2016-08" db="EMBL/GenBank/DDBJ databases">
        <authorList>
            <person name="Seilhamer J.J."/>
        </authorList>
    </citation>
    <scope>NUCLEOTIDE SEQUENCE [LARGE SCALE GENOMIC DNA]</scope>
    <source>
        <strain evidence="1 2">SDA_GO95</strain>
    </source>
</reference>
<proteinExistence type="predicted"/>
<sequence length="38" mass="4334">MIAAAVGHKNDRTTKENYLKQRLTKDNDAGNLILEDEF</sequence>
<evidence type="ECO:0000313" key="1">
    <source>
        <dbReference type="EMBL" id="SCB71663.1"/>
    </source>
</evidence>
<accession>A0A1G4ES68</accession>
<dbReference type="EMBL" id="FMAK01000092">
    <property type="protein sequence ID" value="SCB71663.1"/>
    <property type="molecule type" value="Genomic_DNA"/>
</dbReference>
<organism evidence="1 2">
    <name type="scientific">Bacillus mycoides</name>
    <dbReference type="NCBI Taxonomy" id="1405"/>
    <lineage>
        <taxon>Bacteria</taxon>
        <taxon>Bacillati</taxon>
        <taxon>Bacillota</taxon>
        <taxon>Bacilli</taxon>
        <taxon>Bacillales</taxon>
        <taxon>Bacillaceae</taxon>
        <taxon>Bacillus</taxon>
        <taxon>Bacillus cereus group</taxon>
    </lineage>
</organism>
<gene>
    <name evidence="1" type="ORF">BWGO95_05927</name>
</gene>
<protein>
    <recommendedName>
        <fullName evidence="3">Integrase</fullName>
    </recommendedName>
</protein>
<evidence type="ECO:0008006" key="3">
    <source>
        <dbReference type="Google" id="ProtNLM"/>
    </source>
</evidence>
<name>A0A1G4ES68_BACMY</name>
<dbReference type="AlphaFoldDB" id="A0A1G4ES68"/>
<dbReference type="Proteomes" id="UP000195696">
    <property type="component" value="Unassembled WGS sequence"/>
</dbReference>
<evidence type="ECO:0000313" key="2">
    <source>
        <dbReference type="Proteomes" id="UP000195696"/>
    </source>
</evidence>